<dbReference type="HOGENOM" id="CLU_2700965_0_0_5"/>
<feature type="compositionally biased region" description="Pro residues" evidence="1">
    <location>
        <begin position="24"/>
        <end position="40"/>
    </location>
</feature>
<gene>
    <name evidence="2" type="ORF">RG540_CH33540</name>
</gene>
<feature type="region of interest" description="Disordered" evidence="1">
    <location>
        <begin position="1"/>
        <end position="73"/>
    </location>
</feature>
<dbReference type="PATRIC" id="fig|1028800.3.peg.3406"/>
<dbReference type="Proteomes" id="UP000028181">
    <property type="component" value="Chromosome I"/>
</dbReference>
<dbReference type="AlphaFoldDB" id="A0A068STI7"/>
<accession>A0A068STI7</accession>
<dbReference type="eggNOG" id="ENOG5032PWE">
    <property type="taxonomic scope" value="Bacteria"/>
</dbReference>
<protein>
    <submittedName>
        <fullName evidence="2">Uncharacterized protein</fullName>
    </submittedName>
</protein>
<dbReference type="EMBL" id="HG938353">
    <property type="protein sequence ID" value="CDN49518.1"/>
    <property type="molecule type" value="Genomic_DNA"/>
</dbReference>
<evidence type="ECO:0000313" key="2">
    <source>
        <dbReference type="EMBL" id="CDN49518.1"/>
    </source>
</evidence>
<evidence type="ECO:0000313" key="3">
    <source>
        <dbReference type="Proteomes" id="UP000028181"/>
    </source>
</evidence>
<proteinExistence type="predicted"/>
<evidence type="ECO:0000256" key="1">
    <source>
        <dbReference type="SAM" id="MobiDB-lite"/>
    </source>
</evidence>
<feature type="compositionally biased region" description="Pro residues" evidence="1">
    <location>
        <begin position="50"/>
        <end position="65"/>
    </location>
</feature>
<reference evidence="3" key="1">
    <citation type="journal article" date="2014" name="BMC Genomics">
        <title>Genome sequencing of two Neorhizobium galegae strains reveals a noeT gene responsible for the unusual acetylation of the nodulation factors.</title>
        <authorList>
            <person name="Osterman J."/>
            <person name="Marsh J."/>
            <person name="Laine P.K."/>
            <person name="Zeng Z."/>
            <person name="Alatalo E."/>
            <person name="Sullivan J.T."/>
            <person name="Young J.P."/>
            <person name="Thomas-Oates J."/>
            <person name="Paulin L."/>
            <person name="Lindstrom K."/>
        </authorList>
    </citation>
    <scope>NUCLEOTIDE SEQUENCE [LARGE SCALE GENOMIC DNA]</scope>
    <source>
        <strain evidence="3">HAMBI 540</strain>
    </source>
</reference>
<sequence length="73" mass="8015">MPGGCGMSNREFSMIPDPREPSERPPMPAPVWKPEPPIGEPEPDRLPDETPLPNPDENPNPPVYMPPGNLAFS</sequence>
<keyword evidence="3" id="KW-1185">Reference proteome</keyword>
<dbReference type="KEGG" id="ngg:RG540_CH33540"/>
<organism evidence="2 3">
    <name type="scientific">Neorhizobium galegae bv. orientalis str. HAMBI 540</name>
    <dbReference type="NCBI Taxonomy" id="1028800"/>
    <lineage>
        <taxon>Bacteria</taxon>
        <taxon>Pseudomonadati</taxon>
        <taxon>Pseudomonadota</taxon>
        <taxon>Alphaproteobacteria</taxon>
        <taxon>Hyphomicrobiales</taxon>
        <taxon>Rhizobiaceae</taxon>
        <taxon>Rhizobium/Agrobacterium group</taxon>
        <taxon>Neorhizobium</taxon>
    </lineage>
</organism>
<name>A0A068STI7_NEOGA</name>